<evidence type="ECO:0000256" key="1">
    <source>
        <dbReference type="ARBA" id="ARBA00010923"/>
    </source>
</evidence>
<gene>
    <name evidence="5" type="ORF">QP460_004375</name>
</gene>
<protein>
    <submittedName>
        <fullName evidence="5">Restriction endonuclease subunit S</fullName>
    </submittedName>
</protein>
<evidence type="ECO:0000313" key="5">
    <source>
        <dbReference type="EMBL" id="MEO3716821.1"/>
    </source>
</evidence>
<comment type="similarity">
    <text evidence="1">Belongs to the type-I restriction system S methylase family.</text>
</comment>
<dbReference type="RefSeq" id="WP_284827235.1">
    <property type="nucleotide sequence ID" value="NZ_JASOOY020000012.1"/>
</dbReference>
<evidence type="ECO:0000259" key="4">
    <source>
        <dbReference type="Pfam" id="PF01420"/>
    </source>
</evidence>
<dbReference type="AlphaFoldDB" id="A0AAW9SY51"/>
<dbReference type="CDD" id="cd16961">
    <property type="entry name" value="RMtype1_S_TRD-CR_like"/>
    <property type="match status" value="2"/>
</dbReference>
<dbReference type="GO" id="GO:0004519">
    <property type="term" value="F:endonuclease activity"/>
    <property type="evidence" value="ECO:0007669"/>
    <property type="project" value="UniProtKB-KW"/>
</dbReference>
<keyword evidence="5" id="KW-0540">Nuclease</keyword>
<dbReference type="InterPro" id="IPR052021">
    <property type="entry name" value="Type-I_RS_S_subunit"/>
</dbReference>
<evidence type="ECO:0000256" key="3">
    <source>
        <dbReference type="ARBA" id="ARBA00023125"/>
    </source>
</evidence>
<dbReference type="SUPFAM" id="SSF116734">
    <property type="entry name" value="DNA methylase specificity domain"/>
    <property type="match status" value="2"/>
</dbReference>
<dbReference type="PANTHER" id="PTHR30408">
    <property type="entry name" value="TYPE-1 RESTRICTION ENZYME ECOKI SPECIFICITY PROTEIN"/>
    <property type="match status" value="1"/>
</dbReference>
<keyword evidence="2" id="KW-0680">Restriction system</keyword>
<evidence type="ECO:0000313" key="6">
    <source>
        <dbReference type="Proteomes" id="UP001223646"/>
    </source>
</evidence>
<proteinExistence type="inferred from homology"/>
<dbReference type="Proteomes" id="UP001223646">
    <property type="component" value="Unassembled WGS sequence"/>
</dbReference>
<evidence type="ECO:0000256" key="2">
    <source>
        <dbReference type="ARBA" id="ARBA00022747"/>
    </source>
</evidence>
<sequence length="375" mass="42168">MSQWPMVKLGDFLTQVDNLVAVTNPEEETFVTVKNHGRGAVKRNISDGKIPQMKSGYRVSAGQYIVSRIDARNGSFAIVPPSLDGAVVSKDFPVFEIDKTRIDSSYFLEFSRSERLESMVKLLSFGATNRQRIKIPEFLNIQIPLPPLEEQRRIAKILQHSTFSIDSSWREIELLHNLRNSQFVPSNTSEKVHLDELVTVQSGQVDPTLPDHQNQLHVAPDSIKSNNSTFNEIRTCAEDAVISGKYKFSAGDILYSKIRPYLNKVAIPSFDGVCSADMYVIKPKSGISAEYVRAILMSPHFLAYAEKESGRASIPKINRKALLSYKLPKPSEEDISVTTTRIREIDNAIAKMTKRMRLVEELHRSLATRAFAGQL</sequence>
<feature type="domain" description="Type I restriction modification DNA specificity" evidence="4">
    <location>
        <begin position="190"/>
        <end position="334"/>
    </location>
</feature>
<dbReference type="PANTHER" id="PTHR30408:SF12">
    <property type="entry name" value="TYPE I RESTRICTION ENZYME MJAVIII SPECIFICITY SUBUNIT"/>
    <property type="match status" value="1"/>
</dbReference>
<dbReference type="Gene3D" id="3.90.220.20">
    <property type="entry name" value="DNA methylase specificity domains"/>
    <property type="match status" value="2"/>
</dbReference>
<organism evidence="5 6">
    <name type="scientific">Corynebacterium amycolatum</name>
    <dbReference type="NCBI Taxonomy" id="43765"/>
    <lineage>
        <taxon>Bacteria</taxon>
        <taxon>Bacillati</taxon>
        <taxon>Actinomycetota</taxon>
        <taxon>Actinomycetes</taxon>
        <taxon>Mycobacteriales</taxon>
        <taxon>Corynebacteriaceae</taxon>
        <taxon>Corynebacterium</taxon>
    </lineage>
</organism>
<name>A0AAW9SY51_CORAY</name>
<feature type="domain" description="Type I restriction modification DNA specificity" evidence="4">
    <location>
        <begin position="2"/>
        <end position="159"/>
    </location>
</feature>
<dbReference type="InterPro" id="IPR044946">
    <property type="entry name" value="Restrct_endonuc_typeI_TRD_sf"/>
</dbReference>
<comment type="caution">
    <text evidence="5">The sequence shown here is derived from an EMBL/GenBank/DDBJ whole genome shotgun (WGS) entry which is preliminary data.</text>
</comment>
<dbReference type="Pfam" id="PF01420">
    <property type="entry name" value="Methylase_S"/>
    <property type="match status" value="2"/>
</dbReference>
<dbReference type="GO" id="GO:0009307">
    <property type="term" value="P:DNA restriction-modification system"/>
    <property type="evidence" value="ECO:0007669"/>
    <property type="project" value="UniProtKB-KW"/>
</dbReference>
<accession>A0AAW9SY51</accession>
<dbReference type="InterPro" id="IPR000055">
    <property type="entry name" value="Restrct_endonuc_typeI_TRD"/>
</dbReference>
<dbReference type="EMBL" id="JASOOY020000012">
    <property type="protein sequence ID" value="MEO3716821.1"/>
    <property type="molecule type" value="Genomic_DNA"/>
</dbReference>
<keyword evidence="3" id="KW-0238">DNA-binding</keyword>
<keyword evidence="5" id="KW-0378">Hydrolase</keyword>
<reference evidence="5" key="2">
    <citation type="submission" date="2024-05" db="EMBL/GenBank/DDBJ databases">
        <authorList>
            <person name="Wolfe A."/>
        </authorList>
    </citation>
    <scope>NUCLEOTIDE SEQUENCE</scope>
    <source>
        <strain evidence="5">UMB1064</strain>
    </source>
</reference>
<keyword evidence="5" id="KW-0255">Endonuclease</keyword>
<reference evidence="5" key="1">
    <citation type="submission" date="2023-05" db="EMBL/GenBank/DDBJ databases">
        <authorList>
            <person name="Du J."/>
        </authorList>
    </citation>
    <scope>NUCLEOTIDE SEQUENCE</scope>
    <source>
        <strain evidence="5">UMB1064</strain>
    </source>
</reference>
<dbReference type="GO" id="GO:0003677">
    <property type="term" value="F:DNA binding"/>
    <property type="evidence" value="ECO:0007669"/>
    <property type="project" value="UniProtKB-KW"/>
</dbReference>